<feature type="domain" description="NAD-dependent epimerase/dehydratase" evidence="1">
    <location>
        <begin position="4"/>
        <end position="232"/>
    </location>
</feature>
<dbReference type="Pfam" id="PF01370">
    <property type="entry name" value="Epimerase"/>
    <property type="match status" value="1"/>
</dbReference>
<dbReference type="RefSeq" id="WP_277860403.1">
    <property type="nucleotide sequence ID" value="NZ_JARRAG010000002.1"/>
</dbReference>
<reference evidence="2 3" key="1">
    <citation type="submission" date="2023-03" db="EMBL/GenBank/DDBJ databases">
        <title>Paludisphaera mucosa sp. nov. a novel planctomycete from northern fen.</title>
        <authorList>
            <person name="Ivanova A."/>
        </authorList>
    </citation>
    <scope>NUCLEOTIDE SEQUENCE [LARGE SCALE GENOMIC DNA]</scope>
    <source>
        <strain evidence="2 3">Pla2</strain>
    </source>
</reference>
<organism evidence="2 3">
    <name type="scientific">Paludisphaera mucosa</name>
    <dbReference type="NCBI Taxonomy" id="3030827"/>
    <lineage>
        <taxon>Bacteria</taxon>
        <taxon>Pseudomonadati</taxon>
        <taxon>Planctomycetota</taxon>
        <taxon>Planctomycetia</taxon>
        <taxon>Isosphaerales</taxon>
        <taxon>Isosphaeraceae</taxon>
        <taxon>Paludisphaera</taxon>
    </lineage>
</organism>
<evidence type="ECO:0000313" key="2">
    <source>
        <dbReference type="EMBL" id="MDG3004041.1"/>
    </source>
</evidence>
<dbReference type="SUPFAM" id="SSF51735">
    <property type="entry name" value="NAD(P)-binding Rossmann-fold domains"/>
    <property type="match status" value="1"/>
</dbReference>
<evidence type="ECO:0000259" key="1">
    <source>
        <dbReference type="Pfam" id="PF01370"/>
    </source>
</evidence>
<dbReference type="InterPro" id="IPR036291">
    <property type="entry name" value="NAD(P)-bd_dom_sf"/>
</dbReference>
<gene>
    <name evidence="2" type="ORF">PZE19_09675</name>
</gene>
<accession>A0ABT6F8Z0</accession>
<keyword evidence="3" id="KW-1185">Reference proteome</keyword>
<dbReference type="Proteomes" id="UP001216907">
    <property type="component" value="Unassembled WGS sequence"/>
</dbReference>
<dbReference type="InterPro" id="IPR050177">
    <property type="entry name" value="Lipid_A_modif_metabolic_enz"/>
</dbReference>
<dbReference type="Gene3D" id="3.90.25.10">
    <property type="entry name" value="UDP-galactose 4-epimerase, domain 1"/>
    <property type="match status" value="1"/>
</dbReference>
<dbReference type="Gene3D" id="3.40.50.720">
    <property type="entry name" value="NAD(P)-binding Rossmann-like Domain"/>
    <property type="match status" value="1"/>
</dbReference>
<proteinExistence type="predicted"/>
<sequence length="313" mass="33228">MATWLITGAGGWLGGWVLDAVGRTLADGDRIVVLGRNRPASLRGALFVGADLRDPEGLGRAVRDVAPDYVIHAAGKTPPTPDEEMYEANFWGTDRLLNALRHLDRPVRVVVAGSAAELGPVAAADLPVVEDQVCRPMTAYGRSKAMATAAALVARGPLEIVVGRVFNPVGPGMPESLAFGRFAAQLAAPDLPQTLLAGRLDARRDFVDVRDAARALVALAHQGQARRIYNIGSGHSRTVQEGLDLLIHLSGRSVRIGLDAGATRRGEPDDSRASLDRITAETDWRPSIPFERSMADLWSAASARGGMALPLTG</sequence>
<evidence type="ECO:0000313" key="3">
    <source>
        <dbReference type="Proteomes" id="UP001216907"/>
    </source>
</evidence>
<dbReference type="EMBL" id="JARRAG010000002">
    <property type="protein sequence ID" value="MDG3004041.1"/>
    <property type="molecule type" value="Genomic_DNA"/>
</dbReference>
<name>A0ABT6F8Z0_9BACT</name>
<protein>
    <submittedName>
        <fullName evidence="2">NAD-dependent epimerase/dehydratase family protein</fullName>
    </submittedName>
</protein>
<dbReference type="InterPro" id="IPR001509">
    <property type="entry name" value="Epimerase_deHydtase"/>
</dbReference>
<dbReference type="PANTHER" id="PTHR43245:SF13">
    <property type="entry name" value="UDP-D-APIOSE_UDP-D-XYLOSE SYNTHASE 2"/>
    <property type="match status" value="1"/>
</dbReference>
<comment type="caution">
    <text evidence="2">The sequence shown here is derived from an EMBL/GenBank/DDBJ whole genome shotgun (WGS) entry which is preliminary data.</text>
</comment>
<dbReference type="PANTHER" id="PTHR43245">
    <property type="entry name" value="BIFUNCTIONAL POLYMYXIN RESISTANCE PROTEIN ARNA"/>
    <property type="match status" value="1"/>
</dbReference>